<dbReference type="EMBL" id="FMVC01000005">
    <property type="protein sequence ID" value="SCY78189.1"/>
    <property type="molecule type" value="Genomic_DNA"/>
</dbReference>
<feature type="compositionally biased region" description="Basic and acidic residues" evidence="1">
    <location>
        <begin position="289"/>
        <end position="306"/>
    </location>
</feature>
<evidence type="ECO:0000256" key="1">
    <source>
        <dbReference type="SAM" id="MobiDB-lite"/>
    </source>
</evidence>
<protein>
    <submittedName>
        <fullName evidence="2">Uncharacterized protein</fullName>
    </submittedName>
</protein>
<feature type="region of interest" description="Disordered" evidence="1">
    <location>
        <begin position="289"/>
        <end position="313"/>
    </location>
</feature>
<comment type="caution">
    <text evidence="2">The sequence shown here is derived from an EMBL/GenBank/DDBJ whole genome shotgun (WGS) entry which is preliminary data.</text>
</comment>
<evidence type="ECO:0000313" key="2">
    <source>
        <dbReference type="EMBL" id="SCY78189.1"/>
    </source>
</evidence>
<reference evidence="2 3" key="1">
    <citation type="submission" date="2016-10" db="EMBL/GenBank/DDBJ databases">
        <authorList>
            <person name="Varghese N."/>
            <person name="Submissions S."/>
        </authorList>
    </citation>
    <scope>NUCLEOTIDE SEQUENCE [LARGE SCALE GENOMIC DNA]</scope>
    <source>
        <strain evidence="2 3">CGMCC 1.6859</strain>
    </source>
</reference>
<organism evidence="2 3">
    <name type="scientific">Flavobacterium anhuiense</name>
    <dbReference type="NCBI Taxonomy" id="459526"/>
    <lineage>
        <taxon>Bacteria</taxon>
        <taxon>Pseudomonadati</taxon>
        <taxon>Bacteroidota</taxon>
        <taxon>Flavobacteriia</taxon>
        <taxon>Flavobacteriales</taxon>
        <taxon>Flavobacteriaceae</taxon>
        <taxon>Flavobacterium</taxon>
    </lineage>
</organism>
<evidence type="ECO:0000313" key="3">
    <source>
        <dbReference type="Proteomes" id="UP000199307"/>
    </source>
</evidence>
<proteinExistence type="predicted"/>
<gene>
    <name evidence="2" type="ORF">SAMN02927916_3357</name>
</gene>
<dbReference type="Proteomes" id="UP000199307">
    <property type="component" value="Unassembled WGS sequence"/>
</dbReference>
<keyword evidence="3" id="KW-1185">Reference proteome</keyword>
<accession>A0ABY0LY73</accession>
<dbReference type="RefSeq" id="WP_091134170.1">
    <property type="nucleotide sequence ID" value="NZ_FMVC01000005.1"/>
</dbReference>
<sequence length="313" mass="35695">MKKLYFLLSFIFLFTKIYSQVSGSFKVNGDIDKFYPVTFYDGGWAVNAPTNLTLGRSYVHTDASWRGSLMSQFTYHVTEWGNDSSFINADIAAPTGYYLGSYSNFIAGWRDASASNAERRIIIWLRGGSTTYFYQSNYAVNPVVYDGTQNALPYNEVNGPSHSFKTAVQEYAINTGVYQNRNAFFASNVGIGTINPDEKLTVKGKIHTQEVRVDMAGPLVPDYVFADDYKLKSLQEIESYIKENKHLPEIPSAKEIEKNGLMLAEMNMSLLKKMEEMTLYMIEMKKENEEMKNENEEQNKEIEKLKKITSLQQ</sequence>
<name>A0ABY0LY73_9FLAO</name>